<feature type="repeat" description="PPR" evidence="3">
    <location>
        <begin position="340"/>
        <end position="374"/>
    </location>
</feature>
<dbReference type="Gene3D" id="1.25.40.10">
    <property type="entry name" value="Tetratricopeptide repeat domain"/>
    <property type="match status" value="5"/>
</dbReference>
<evidence type="ECO:0000256" key="3">
    <source>
        <dbReference type="PROSITE-ProRule" id="PRU00708"/>
    </source>
</evidence>
<feature type="repeat" description="PPR" evidence="3">
    <location>
        <begin position="270"/>
        <end position="304"/>
    </location>
</feature>
<evidence type="ECO:0000313" key="5">
    <source>
        <dbReference type="Proteomes" id="UP001188597"/>
    </source>
</evidence>
<feature type="repeat" description="PPR" evidence="3">
    <location>
        <begin position="375"/>
        <end position="405"/>
    </location>
</feature>
<feature type="repeat" description="PPR" evidence="3">
    <location>
        <begin position="445"/>
        <end position="479"/>
    </location>
</feature>
<comment type="caution">
    <text evidence="4">The sequence shown here is derived from an EMBL/GenBank/DDBJ whole genome shotgun (WGS) entry which is preliminary data.</text>
</comment>
<dbReference type="PROSITE" id="PS51375">
    <property type="entry name" value="PPR"/>
    <property type="match status" value="8"/>
</dbReference>
<accession>A0AA89APA1</accession>
<dbReference type="Pfam" id="PF01535">
    <property type="entry name" value="PPR"/>
    <property type="match status" value="1"/>
</dbReference>
<keyword evidence="2" id="KW-0677">Repeat</keyword>
<feature type="repeat" description="PPR" evidence="3">
    <location>
        <begin position="410"/>
        <end position="444"/>
    </location>
</feature>
<feature type="repeat" description="PPR" evidence="3">
    <location>
        <begin position="235"/>
        <end position="269"/>
    </location>
</feature>
<organism evidence="4 5">
    <name type="scientific">Escallonia herrerae</name>
    <dbReference type="NCBI Taxonomy" id="1293975"/>
    <lineage>
        <taxon>Eukaryota</taxon>
        <taxon>Viridiplantae</taxon>
        <taxon>Streptophyta</taxon>
        <taxon>Embryophyta</taxon>
        <taxon>Tracheophyta</taxon>
        <taxon>Spermatophyta</taxon>
        <taxon>Magnoliopsida</taxon>
        <taxon>eudicotyledons</taxon>
        <taxon>Gunneridae</taxon>
        <taxon>Pentapetalae</taxon>
        <taxon>asterids</taxon>
        <taxon>campanulids</taxon>
        <taxon>Escalloniales</taxon>
        <taxon>Escalloniaceae</taxon>
        <taxon>Escallonia</taxon>
    </lineage>
</organism>
<protein>
    <recommendedName>
        <fullName evidence="6">Pentatricopeptide repeat-containing protein</fullName>
    </recommendedName>
</protein>
<dbReference type="InterPro" id="IPR002885">
    <property type="entry name" value="PPR_rpt"/>
</dbReference>
<dbReference type="NCBIfam" id="TIGR00756">
    <property type="entry name" value="PPR"/>
    <property type="match status" value="7"/>
</dbReference>
<proteinExistence type="inferred from homology"/>
<reference evidence="4" key="1">
    <citation type="submission" date="2022-12" db="EMBL/GenBank/DDBJ databases">
        <title>Draft genome assemblies for two species of Escallonia (Escalloniales).</title>
        <authorList>
            <person name="Chanderbali A."/>
            <person name="Dervinis C."/>
            <person name="Anghel I."/>
            <person name="Soltis D."/>
            <person name="Soltis P."/>
            <person name="Zapata F."/>
        </authorList>
    </citation>
    <scope>NUCLEOTIDE SEQUENCE</scope>
    <source>
        <strain evidence="4">UCBG64.0493</strain>
        <tissue evidence="4">Leaf</tissue>
    </source>
</reference>
<evidence type="ECO:0000256" key="1">
    <source>
        <dbReference type="ARBA" id="ARBA00007626"/>
    </source>
</evidence>
<dbReference type="AlphaFoldDB" id="A0AA89APA1"/>
<sequence length="659" mass="74384">MEISCAFGKPVFLIHPLPTKLSSLTLSSALPPTKLNPIKNSQSPSSTRTVVVAEPHNGPTKYRSISFKDRQSAILDIQQSPDLDSALARLGWLLKVQDLNAVLRHFGKLNRLQDLSQLFKWMQQNGKISFASYSSYIKLMGKSLTPVMALDIYNGIKDESTRNNVSVCNSVLCCLVRNSKFESSMKLFRQMKQDGLKPDIVTYSTLLAGCAKIKDGYSKALELVHELKHNALTMDSVIYGTLLYVCAANNQSDEAESYFRQMKDEGYSPNAFHYSSMLNAYSVAGNYKKADGIIEEMKSAGFVPNKVILTSLLKVYVRGGLFEKSRELLAELEALGYAQDEMPYCLMMDGLAKAGHIDEAKSVYTAMKNNNVKSDGYSHSIMISAFCRCGRLEEAMQLACDFESRFDKYDVVILNAMLCAYCRAGEMEKVMNTMRKMDELAINPDWNTFRILVKYFCKEELYLLAHQTLEDMHKKGHQPDEELCSSLIFHLGRTGAHAEAFSVYNMLRYSKRTMCKAQHEKILHILIAGRLLKDAYVVVKDNGRLISRSAMKKFATSFMKLGNINLINDVMKAIHNSGYNVDQGLFQMAISRYIAQPEKTELLLQLLQWMPGQGYVVDSSTRNLILKNSHLFGRQLIAEILSKQHLVSKALRSRELKDK</sequence>
<keyword evidence="5" id="KW-1185">Reference proteome</keyword>
<dbReference type="PANTHER" id="PTHR47447:SF21">
    <property type="entry name" value="PENTACOTRIPEPTIDE-REPEAT REGION OF PRORP DOMAIN-CONTAINING PROTEIN"/>
    <property type="match status" value="1"/>
</dbReference>
<dbReference type="PANTHER" id="PTHR47447">
    <property type="entry name" value="OS03G0856100 PROTEIN"/>
    <property type="match status" value="1"/>
</dbReference>
<evidence type="ECO:0008006" key="6">
    <source>
        <dbReference type="Google" id="ProtNLM"/>
    </source>
</evidence>
<feature type="repeat" description="PPR" evidence="3">
    <location>
        <begin position="199"/>
        <end position="234"/>
    </location>
</feature>
<evidence type="ECO:0000256" key="2">
    <source>
        <dbReference type="ARBA" id="ARBA00022737"/>
    </source>
</evidence>
<dbReference type="InterPro" id="IPR011990">
    <property type="entry name" value="TPR-like_helical_dom_sf"/>
</dbReference>
<gene>
    <name evidence="4" type="ORF">RJ639_010960</name>
</gene>
<feature type="repeat" description="PPR" evidence="3">
    <location>
        <begin position="164"/>
        <end position="198"/>
    </location>
</feature>
<comment type="similarity">
    <text evidence="1">Belongs to the PPR family. P subfamily.</text>
</comment>
<dbReference type="EMBL" id="JAVXUP010001587">
    <property type="protein sequence ID" value="KAK3009990.1"/>
    <property type="molecule type" value="Genomic_DNA"/>
</dbReference>
<dbReference type="Pfam" id="PF13041">
    <property type="entry name" value="PPR_2"/>
    <property type="match status" value="4"/>
</dbReference>
<name>A0AA89APA1_9ASTE</name>
<dbReference type="Proteomes" id="UP001188597">
    <property type="component" value="Unassembled WGS sequence"/>
</dbReference>
<evidence type="ECO:0000313" key="4">
    <source>
        <dbReference type="EMBL" id="KAK3009990.1"/>
    </source>
</evidence>